<evidence type="ECO:0000256" key="4">
    <source>
        <dbReference type="ARBA" id="ARBA00012339"/>
    </source>
</evidence>
<comment type="pathway">
    <text evidence="1 13">Purine metabolism; IMP biosynthesis via de novo pathway; 5-amino-1-(5-phospho-D-ribosyl)imidazole-4-carboxamide from 5-amino-1-(5-phospho-D-ribosyl)imidazole-4-carboxylate: step 2/2.</text>
</comment>
<comment type="catalytic activity">
    <reaction evidence="8">
        <text>(2S)-2-[5-amino-1-(5-phospho-beta-D-ribosyl)imidazole-4-carboxamido]succinate = 5-amino-1-(5-phospho-beta-D-ribosyl)imidazole-4-carboxamide + fumarate</text>
        <dbReference type="Rhea" id="RHEA:23920"/>
        <dbReference type="ChEBI" id="CHEBI:29806"/>
        <dbReference type="ChEBI" id="CHEBI:58443"/>
        <dbReference type="ChEBI" id="CHEBI:58475"/>
        <dbReference type="EC" id="4.3.2.2"/>
    </reaction>
    <physiologicalReaction direction="left-to-right" evidence="8">
        <dbReference type="Rhea" id="RHEA:23921"/>
    </physiologicalReaction>
</comment>
<dbReference type="EMBL" id="CP014671">
    <property type="protein sequence ID" value="ANX03516.1"/>
    <property type="molecule type" value="Genomic_DNA"/>
</dbReference>
<name>A0A1B1YRU8_9GAMM</name>
<dbReference type="OrthoDB" id="9768878at2"/>
<comment type="catalytic activity">
    <reaction evidence="11">
        <text>N(6)-(1,2-dicarboxyethyl)-AMP = fumarate + AMP</text>
        <dbReference type="Rhea" id="RHEA:16853"/>
        <dbReference type="ChEBI" id="CHEBI:29806"/>
        <dbReference type="ChEBI" id="CHEBI:57567"/>
        <dbReference type="ChEBI" id="CHEBI:456215"/>
        <dbReference type="EC" id="4.3.2.2"/>
    </reaction>
    <physiologicalReaction direction="left-to-right" evidence="11">
        <dbReference type="Rhea" id="RHEA:16854"/>
    </physiologicalReaction>
</comment>
<dbReference type="InParanoid" id="A0A1B1YRU8"/>
<gene>
    <name evidence="16" type="ORF">PG2T_04455</name>
</gene>
<proteinExistence type="inferred from homology"/>
<accession>A0A1B1YRU8</accession>
<evidence type="ECO:0000256" key="10">
    <source>
        <dbReference type="ARBA" id="ARBA00030717"/>
    </source>
</evidence>
<dbReference type="PANTHER" id="PTHR43411:SF1">
    <property type="entry name" value="ADENYLOSUCCINATE LYASE"/>
    <property type="match status" value="1"/>
</dbReference>
<evidence type="ECO:0000256" key="1">
    <source>
        <dbReference type="ARBA" id="ARBA00004706"/>
    </source>
</evidence>
<evidence type="ECO:0000256" key="13">
    <source>
        <dbReference type="RuleBase" id="RU361172"/>
    </source>
</evidence>
<feature type="domain" description="Fumarate lyase N-terminal" evidence="14">
    <location>
        <begin position="14"/>
        <end position="312"/>
    </location>
</feature>
<evidence type="ECO:0000259" key="14">
    <source>
        <dbReference type="Pfam" id="PF00206"/>
    </source>
</evidence>
<dbReference type="InterPro" id="IPR004769">
    <property type="entry name" value="Pur_lyase"/>
</dbReference>
<dbReference type="RefSeq" id="WP_068803013.1">
    <property type="nucleotide sequence ID" value="NZ_CP014671.1"/>
</dbReference>
<keyword evidence="6 13" id="KW-0658">Purine biosynthesis</keyword>
<dbReference type="NCBIfam" id="TIGR00928">
    <property type="entry name" value="purB"/>
    <property type="match status" value="1"/>
</dbReference>
<evidence type="ECO:0000256" key="8">
    <source>
        <dbReference type="ARBA" id="ARBA00024477"/>
    </source>
</evidence>
<dbReference type="PRINTS" id="PR00149">
    <property type="entry name" value="FUMRATELYASE"/>
</dbReference>
<comment type="pathway">
    <text evidence="2 13">Purine metabolism; AMP biosynthesis via de novo pathway; AMP from IMP: step 2/2.</text>
</comment>
<evidence type="ECO:0000256" key="9">
    <source>
        <dbReference type="ARBA" id="ARBA00025012"/>
    </source>
</evidence>
<dbReference type="STRING" id="1810504.PG2T_04455"/>
<dbReference type="InterPro" id="IPR024083">
    <property type="entry name" value="Fumarase/histidase_N"/>
</dbReference>
<evidence type="ECO:0000256" key="6">
    <source>
        <dbReference type="ARBA" id="ARBA00022755"/>
    </source>
</evidence>
<evidence type="ECO:0000256" key="5">
    <source>
        <dbReference type="ARBA" id="ARBA00017058"/>
    </source>
</evidence>
<keyword evidence="7 13" id="KW-0456">Lyase</keyword>
<sequence length="455" mass="49704">MSIFELTALSPLDGRYQEKTAALRPLCSEYGLIRYRLRVELAWLRLLADTPEIGELPAFGPAALARMTAIENDFDEAGAARVKALEKATNHDVKALEYFIHEQFEGDPELTAAKGFVHFACTSEDINNLAYALMLRDTRERVLLPYLDGLIGKLTELAHDAAEAPMLARTHGQPATPTTLGKELANVVARLRRQRDGIAAVQILGKFNGAVGNYNAHLAAYPDSDWPALAQRLVAGLGLAFNAYTTQIEPHDWMAELFDALARCNTILIDLCRDVWGYVSLGYFRQQVVAGEVGSSTMPHKVNPIDFENAEGNLGLANALLEHLARKLPISRFQRDLTDSTVLRNVGVAAGYTLLAWQSLHKGLGKLVVDTAALARDLDDAHEVLAEAIQTAMRRHGVENSYEQLKTLTRGQTIDAATLAAFIDNLPLPPAEKACLAALSPATYTGLAARLARDI</sequence>
<evidence type="ECO:0000256" key="2">
    <source>
        <dbReference type="ARBA" id="ARBA00004734"/>
    </source>
</evidence>
<dbReference type="InterPro" id="IPR047136">
    <property type="entry name" value="PurB_bact"/>
</dbReference>
<dbReference type="GO" id="GO:0006189">
    <property type="term" value="P:'de novo' IMP biosynthetic process"/>
    <property type="evidence" value="ECO:0007669"/>
    <property type="project" value="UniProtKB-UniPathway"/>
</dbReference>
<dbReference type="InterPro" id="IPR022761">
    <property type="entry name" value="Fumarate_lyase_N"/>
</dbReference>
<dbReference type="Proteomes" id="UP000092952">
    <property type="component" value="Chromosome"/>
</dbReference>
<dbReference type="GO" id="GO:0004018">
    <property type="term" value="F:N6-(1,2-dicarboxyethyl)AMP AMP-lyase (fumarate-forming) activity"/>
    <property type="evidence" value="ECO:0007669"/>
    <property type="project" value="UniProtKB-UniRule"/>
</dbReference>
<dbReference type="Gene3D" id="1.20.200.10">
    <property type="entry name" value="Fumarase/aspartase (Central domain)"/>
    <property type="match status" value="1"/>
</dbReference>
<dbReference type="Gene3D" id="1.10.275.10">
    <property type="entry name" value="Fumarase/aspartase (N-terminal domain)"/>
    <property type="match status" value="1"/>
</dbReference>
<dbReference type="SUPFAM" id="SSF48557">
    <property type="entry name" value="L-aspartase-like"/>
    <property type="match status" value="1"/>
</dbReference>
<feature type="domain" description="Adenylosuccinate lyase PurB C-terminal" evidence="15">
    <location>
        <begin position="331"/>
        <end position="445"/>
    </location>
</feature>
<evidence type="ECO:0000256" key="12">
    <source>
        <dbReference type="NCBIfam" id="TIGR00928"/>
    </source>
</evidence>
<dbReference type="FunCoup" id="A0A1B1YRU8">
    <property type="interactions" value="582"/>
</dbReference>
<evidence type="ECO:0000313" key="16">
    <source>
        <dbReference type="EMBL" id="ANX03516.1"/>
    </source>
</evidence>
<dbReference type="GO" id="GO:0044208">
    <property type="term" value="P:'de novo' AMP biosynthetic process"/>
    <property type="evidence" value="ECO:0007669"/>
    <property type="project" value="UniProtKB-UniPathway"/>
</dbReference>
<dbReference type="InterPro" id="IPR000362">
    <property type="entry name" value="Fumarate_lyase_fam"/>
</dbReference>
<dbReference type="PANTHER" id="PTHR43411">
    <property type="entry name" value="ADENYLOSUCCINATE LYASE"/>
    <property type="match status" value="1"/>
</dbReference>
<dbReference type="Pfam" id="PF00206">
    <property type="entry name" value="Lyase_1"/>
    <property type="match status" value="1"/>
</dbReference>
<evidence type="ECO:0000256" key="11">
    <source>
        <dbReference type="ARBA" id="ARBA00049115"/>
    </source>
</evidence>
<dbReference type="Pfam" id="PF08328">
    <property type="entry name" value="ASL_C"/>
    <property type="match status" value="1"/>
</dbReference>
<evidence type="ECO:0000256" key="7">
    <source>
        <dbReference type="ARBA" id="ARBA00023239"/>
    </source>
</evidence>
<dbReference type="Gene3D" id="1.10.40.30">
    <property type="entry name" value="Fumarase/aspartase (C-terminal domain)"/>
    <property type="match status" value="1"/>
</dbReference>
<dbReference type="InterPro" id="IPR013539">
    <property type="entry name" value="PurB_C"/>
</dbReference>
<dbReference type="GO" id="GO:0070626">
    <property type="term" value="F:(S)-2-(5-amino-1-(5-phospho-D-ribosyl)imidazole-4-carboxamido) succinate lyase (fumarate-forming) activity"/>
    <property type="evidence" value="ECO:0007669"/>
    <property type="project" value="RHEA"/>
</dbReference>
<dbReference type="UniPathway" id="UPA00075">
    <property type="reaction ID" value="UER00336"/>
</dbReference>
<dbReference type="FunFam" id="1.20.200.10:FF:000004">
    <property type="entry name" value="Adenylosuccinate lyase"/>
    <property type="match status" value="1"/>
</dbReference>
<evidence type="ECO:0000259" key="15">
    <source>
        <dbReference type="Pfam" id="PF08328"/>
    </source>
</evidence>
<dbReference type="InterPro" id="IPR008948">
    <property type="entry name" value="L-Aspartase-like"/>
</dbReference>
<comment type="function">
    <text evidence="9">Catalyzes two reactions in de novo purine nucleotide biosynthesis. Catalyzes the breakdown of 5-aminoimidazole- (N-succinylocarboxamide) ribotide (SAICAR or 2-[5-amino-1-(5-phospho-beta-D-ribosyl)imidazole-4-carboxamido]succinate) to 5-aminoimidazole-4-carboxamide ribotide (AICAR or 5-amino-1-(5-phospho-beta-D-ribosyl)imidazole-4-carboxamide) and fumarate, and of adenylosuccinate (ADS or N(6)-(1,2-dicarboxyethyl)-AMP) to adenosine monophosphate (AMP) and fumarate.</text>
</comment>
<keyword evidence="17" id="KW-1185">Reference proteome</keyword>
<comment type="similarity">
    <text evidence="3 13">Belongs to the lyase 1 family. Adenylosuccinate lyase subfamily.</text>
</comment>
<protein>
    <recommendedName>
        <fullName evidence="5 12">Adenylosuccinate lyase</fullName>
        <shortName evidence="13">ASL</shortName>
        <ecNumber evidence="4 12">4.3.2.2</ecNumber>
    </recommendedName>
    <alternativeName>
        <fullName evidence="10 13">Adenylosuccinase</fullName>
    </alternativeName>
</protein>
<evidence type="ECO:0000313" key="17">
    <source>
        <dbReference type="Proteomes" id="UP000092952"/>
    </source>
</evidence>
<dbReference type="EC" id="4.3.2.2" evidence="4 12"/>
<dbReference type="UniPathway" id="UPA00074">
    <property type="reaction ID" value="UER00132"/>
</dbReference>
<dbReference type="InterPro" id="IPR020557">
    <property type="entry name" value="Fumarate_lyase_CS"/>
</dbReference>
<dbReference type="PROSITE" id="PS00163">
    <property type="entry name" value="FUMARATE_LYASES"/>
    <property type="match status" value="1"/>
</dbReference>
<dbReference type="CDD" id="cd01598">
    <property type="entry name" value="PurB"/>
    <property type="match status" value="1"/>
</dbReference>
<dbReference type="KEGG" id="gbi:PG2T_04455"/>
<evidence type="ECO:0000256" key="3">
    <source>
        <dbReference type="ARBA" id="ARBA00008273"/>
    </source>
</evidence>
<reference evidence="17" key="1">
    <citation type="submission" date="2016-03" db="EMBL/GenBank/DDBJ databases">
        <title>Complete genome sequence of Solimmundus cernigliae, representing a novel lineage of polycyclic aromatic hydrocarbon degraders within the Gammaproteobacteria.</title>
        <authorList>
            <person name="Singleton D.R."/>
            <person name="Dickey A.N."/>
            <person name="Scholl E.H."/>
            <person name="Wright F.A."/>
            <person name="Aitken M.D."/>
        </authorList>
    </citation>
    <scope>NUCLEOTIDE SEQUENCE [LARGE SCALE GENOMIC DNA]</scope>
    <source>
        <strain evidence="17">TR3.2</strain>
    </source>
</reference>
<dbReference type="AlphaFoldDB" id="A0A1B1YRU8"/>
<dbReference type="NCBIfam" id="NF006764">
    <property type="entry name" value="PRK09285.1"/>
    <property type="match status" value="1"/>
</dbReference>
<organism evidence="16 17">
    <name type="scientific">Immundisolibacter cernigliae</name>
    <dbReference type="NCBI Taxonomy" id="1810504"/>
    <lineage>
        <taxon>Bacteria</taxon>
        <taxon>Pseudomonadati</taxon>
        <taxon>Pseudomonadota</taxon>
        <taxon>Gammaproteobacteria</taxon>
        <taxon>Immundisolibacterales</taxon>
        <taxon>Immundisolibacteraceae</taxon>
        <taxon>Immundisolibacter</taxon>
    </lineage>
</organism>